<accession>A0A8J6XG90</accession>
<dbReference type="EMBL" id="JACXAE010000057">
    <property type="protein sequence ID" value="MBD2773633.1"/>
    <property type="molecule type" value="Genomic_DNA"/>
</dbReference>
<dbReference type="PROSITE" id="PS50005">
    <property type="entry name" value="TPR"/>
    <property type="match status" value="3"/>
</dbReference>
<dbReference type="Pfam" id="PF00535">
    <property type="entry name" value="Glycos_transf_2"/>
    <property type="match status" value="1"/>
</dbReference>
<dbReference type="RefSeq" id="WP_190829660.1">
    <property type="nucleotide sequence ID" value="NZ_CAWPPI010000057.1"/>
</dbReference>
<dbReference type="PANTHER" id="PTHR44943:SF8">
    <property type="entry name" value="TPR REPEAT-CONTAINING PROTEIN MJ0263"/>
    <property type="match status" value="1"/>
</dbReference>
<dbReference type="Gene3D" id="3.90.550.10">
    <property type="entry name" value="Spore Coat Polysaccharide Biosynthesis Protein SpsA, Chain A"/>
    <property type="match status" value="1"/>
</dbReference>
<dbReference type="Pfam" id="PF00515">
    <property type="entry name" value="TPR_1"/>
    <property type="match status" value="2"/>
</dbReference>
<evidence type="ECO:0000313" key="5">
    <source>
        <dbReference type="EMBL" id="MBD2773633.1"/>
    </source>
</evidence>
<sequence>MPSQEVSQTLQLAIQHQQANRLAQAQQLYHQVLEIQPNHPEALYNLGMLATELGQTQTALKWLTAAIQAQPDVKTWFSLGNLHVAQQQYAQAVTAYRQALELKPLLPIYNNLGYALQQVGEFDEAIHYYQKALEIKPDFIEAEANLGNALHAVGKLDEKQIYYAQLNHKLGLQREKAGDLKTAVVYYRQWLKLINPHYNSAVDEKTTQTEILTPSVPQSEVTVGAYQFPAIPPVSDSEIRPFWTVVITVYNRTEYLLECLTSVLAQWQGFAEMEIIVMDNASQTPVFEIVNSIGKGIVRYYRNQENIGPIKNMNAGIANSRGKWIHVLHDDDYVLPGFYAQLKQSLQQCPDSVGAAMTGFEYINEIGEVLHSEKYGYGEHSGIAQDWLVKIGVVCLVMLPAVVIRRATFERLGGYYPQLPEISDWEMNKRIATFYDWWYEGAILARYRLHSQGLSNEYWLSGWKQAMALRRAIEMSESYLPAKYCAEITSKARSHYFNINLEHVKTFLEASDVDGAFRLIQEILKLDSSPQAVTKLFTWLTQAQAAPLRKEIVSKLFS</sequence>
<organism evidence="5 6">
    <name type="scientific">Iningainema tapete BLCC-T55</name>
    <dbReference type="NCBI Taxonomy" id="2748662"/>
    <lineage>
        <taxon>Bacteria</taxon>
        <taxon>Bacillati</taxon>
        <taxon>Cyanobacteriota</taxon>
        <taxon>Cyanophyceae</taxon>
        <taxon>Nostocales</taxon>
        <taxon>Scytonemataceae</taxon>
        <taxon>Iningainema tapete</taxon>
    </lineage>
</organism>
<evidence type="ECO:0000313" key="6">
    <source>
        <dbReference type="Proteomes" id="UP000629098"/>
    </source>
</evidence>
<name>A0A8J6XG90_9CYAN</name>
<keyword evidence="6" id="KW-1185">Reference proteome</keyword>
<gene>
    <name evidence="5" type="ORF">ICL16_16525</name>
</gene>
<feature type="repeat" description="TPR" evidence="3">
    <location>
        <begin position="40"/>
        <end position="73"/>
    </location>
</feature>
<dbReference type="InterPro" id="IPR019734">
    <property type="entry name" value="TPR_rpt"/>
</dbReference>
<feature type="domain" description="Glycosyltransferase 2-like" evidence="4">
    <location>
        <begin position="244"/>
        <end position="358"/>
    </location>
</feature>
<evidence type="ECO:0000256" key="1">
    <source>
        <dbReference type="ARBA" id="ARBA00022737"/>
    </source>
</evidence>
<dbReference type="PROSITE" id="PS50293">
    <property type="entry name" value="TPR_REGION"/>
    <property type="match status" value="2"/>
</dbReference>
<keyword evidence="2 3" id="KW-0802">TPR repeat</keyword>
<feature type="repeat" description="TPR" evidence="3">
    <location>
        <begin position="106"/>
        <end position="139"/>
    </location>
</feature>
<evidence type="ECO:0000256" key="2">
    <source>
        <dbReference type="ARBA" id="ARBA00022803"/>
    </source>
</evidence>
<keyword evidence="1" id="KW-0677">Repeat</keyword>
<dbReference type="SMART" id="SM00028">
    <property type="entry name" value="TPR"/>
    <property type="match status" value="5"/>
</dbReference>
<dbReference type="InterPro" id="IPR001173">
    <property type="entry name" value="Glyco_trans_2-like"/>
</dbReference>
<dbReference type="Pfam" id="PF14559">
    <property type="entry name" value="TPR_19"/>
    <property type="match status" value="1"/>
</dbReference>
<evidence type="ECO:0000259" key="4">
    <source>
        <dbReference type="Pfam" id="PF00535"/>
    </source>
</evidence>
<protein>
    <submittedName>
        <fullName evidence="5">Tetratricopeptide repeat protein</fullName>
    </submittedName>
</protein>
<dbReference type="InterPro" id="IPR029044">
    <property type="entry name" value="Nucleotide-diphossugar_trans"/>
</dbReference>
<dbReference type="SUPFAM" id="SSF48452">
    <property type="entry name" value="TPR-like"/>
    <property type="match status" value="1"/>
</dbReference>
<dbReference type="SUPFAM" id="SSF53448">
    <property type="entry name" value="Nucleotide-diphospho-sugar transferases"/>
    <property type="match status" value="1"/>
</dbReference>
<dbReference type="Proteomes" id="UP000629098">
    <property type="component" value="Unassembled WGS sequence"/>
</dbReference>
<reference evidence="5" key="1">
    <citation type="submission" date="2020-09" db="EMBL/GenBank/DDBJ databases">
        <title>Iningainema tapete sp. nov. (Scytonemataceae, Cyanobacteria) from greenhouses in central Florida (USA) produces two types of nodularin with biosynthetic potential for microcystin-LR and anabaenopeptins.</title>
        <authorList>
            <person name="Berthold D.E."/>
            <person name="Lefler F.W."/>
            <person name="Huang I.-S."/>
            <person name="Abdulla H."/>
            <person name="Zimba P.V."/>
            <person name="Laughinghouse H.D. IV."/>
        </authorList>
    </citation>
    <scope>NUCLEOTIDE SEQUENCE</scope>
    <source>
        <strain evidence="5">BLCCT55</strain>
    </source>
</reference>
<dbReference type="PANTHER" id="PTHR44943">
    <property type="entry name" value="CELLULOSE SYNTHASE OPERON PROTEIN C"/>
    <property type="match status" value="1"/>
</dbReference>
<evidence type="ECO:0000256" key="3">
    <source>
        <dbReference type="PROSITE-ProRule" id="PRU00339"/>
    </source>
</evidence>
<dbReference type="InterPro" id="IPR011990">
    <property type="entry name" value="TPR-like_helical_dom_sf"/>
</dbReference>
<dbReference type="Gene3D" id="1.25.40.10">
    <property type="entry name" value="Tetratricopeptide repeat domain"/>
    <property type="match status" value="2"/>
</dbReference>
<dbReference type="AlphaFoldDB" id="A0A8J6XG90"/>
<proteinExistence type="predicted"/>
<feature type="repeat" description="TPR" evidence="3">
    <location>
        <begin position="6"/>
        <end position="39"/>
    </location>
</feature>
<dbReference type="InterPro" id="IPR051685">
    <property type="entry name" value="Ycf3/AcsC/BcsC/TPR_MFPF"/>
</dbReference>
<dbReference type="CDD" id="cd00761">
    <property type="entry name" value="Glyco_tranf_GTA_type"/>
    <property type="match status" value="1"/>
</dbReference>
<comment type="caution">
    <text evidence="5">The sequence shown here is derived from an EMBL/GenBank/DDBJ whole genome shotgun (WGS) entry which is preliminary data.</text>
</comment>